<dbReference type="Ensembl" id="ENSTGUT00000000775.2">
    <property type="protein sequence ID" value="ENSTGUP00000000764.2"/>
    <property type="gene ID" value="ENSTGUG00000000752.2"/>
</dbReference>
<accession>H0YR56</accession>
<reference evidence="2 3" key="1">
    <citation type="journal article" date="2010" name="Nature">
        <title>The genome of a songbird.</title>
        <authorList>
            <person name="Warren W.C."/>
            <person name="Clayton D.F."/>
            <person name="Ellegren H."/>
            <person name="Arnold A.P."/>
            <person name="Hillier L.W."/>
            <person name="Kunstner A."/>
            <person name="Searle S."/>
            <person name="White S."/>
            <person name="Vilella A.J."/>
            <person name="Fairley S."/>
            <person name="Heger A."/>
            <person name="Kong L."/>
            <person name="Ponting C.P."/>
            <person name="Jarvis E.D."/>
            <person name="Mello C.V."/>
            <person name="Minx P."/>
            <person name="Lovell P."/>
            <person name="Velho T.A."/>
            <person name="Ferris M."/>
            <person name="Balakrishnan C.N."/>
            <person name="Sinha S."/>
            <person name="Blatti C."/>
            <person name="London S.E."/>
            <person name="Li Y."/>
            <person name="Lin Y.C."/>
            <person name="George J."/>
            <person name="Sweedler J."/>
            <person name="Southey B."/>
            <person name="Gunaratne P."/>
            <person name="Watson M."/>
            <person name="Nam K."/>
            <person name="Backstrom N."/>
            <person name="Smeds L."/>
            <person name="Nabholz B."/>
            <person name="Itoh Y."/>
            <person name="Whitney O."/>
            <person name="Pfenning A.R."/>
            <person name="Howard J."/>
            <person name="Volker M."/>
            <person name="Skinner B.M."/>
            <person name="Griffin D.K."/>
            <person name="Ye L."/>
            <person name="McLaren W.M."/>
            <person name="Flicek P."/>
            <person name="Quesada V."/>
            <person name="Velasco G."/>
            <person name="Lopez-Otin C."/>
            <person name="Puente X.S."/>
            <person name="Olender T."/>
            <person name="Lancet D."/>
            <person name="Smit A.F."/>
            <person name="Hubley R."/>
            <person name="Konkel M.K."/>
            <person name="Walker J.A."/>
            <person name="Batzer M.A."/>
            <person name="Gu W."/>
            <person name="Pollock D.D."/>
            <person name="Chen L."/>
            <person name="Cheng Z."/>
            <person name="Eichler E.E."/>
            <person name="Stapley J."/>
            <person name="Slate J."/>
            <person name="Ekblom R."/>
            <person name="Birkhead T."/>
            <person name="Burke T."/>
            <person name="Burt D."/>
            <person name="Scharff C."/>
            <person name="Adam I."/>
            <person name="Richard H."/>
            <person name="Sultan M."/>
            <person name="Soldatov A."/>
            <person name="Lehrach H."/>
            <person name="Edwards S.V."/>
            <person name="Yang S.P."/>
            <person name="Li X."/>
            <person name="Graves T."/>
            <person name="Fulton L."/>
            <person name="Nelson J."/>
            <person name="Chinwalla A."/>
            <person name="Hou S."/>
            <person name="Mardis E.R."/>
            <person name="Wilson R.K."/>
        </authorList>
    </citation>
    <scope>NUCLEOTIDE SEQUENCE [LARGE SCALE GENOMIC DNA]</scope>
</reference>
<dbReference type="PANTHER" id="PTHR14817:SF2">
    <property type="entry name" value="COILED-COIL DOMAIN-CONTAINING PROTEIN 15"/>
    <property type="match status" value="1"/>
</dbReference>
<feature type="compositionally biased region" description="Gly residues" evidence="1">
    <location>
        <begin position="1"/>
        <end position="12"/>
    </location>
</feature>
<dbReference type="InterPro" id="IPR037693">
    <property type="entry name" value="CCDC15"/>
</dbReference>
<feature type="compositionally biased region" description="Low complexity" evidence="1">
    <location>
        <begin position="48"/>
        <end position="59"/>
    </location>
</feature>
<name>H0YR56_TAEGU</name>
<gene>
    <name evidence="2" type="primary">CCDC15</name>
</gene>
<dbReference type="AlphaFoldDB" id="H0YR56"/>
<keyword evidence="3" id="KW-1185">Reference proteome</keyword>
<reference evidence="2" key="3">
    <citation type="submission" date="2025-09" db="UniProtKB">
        <authorList>
            <consortium name="Ensembl"/>
        </authorList>
    </citation>
    <scope>IDENTIFICATION</scope>
</reference>
<feature type="compositionally biased region" description="Basic and acidic residues" evidence="1">
    <location>
        <begin position="229"/>
        <end position="245"/>
    </location>
</feature>
<organism evidence="2 3">
    <name type="scientific">Taeniopygia guttata</name>
    <name type="common">Zebra finch</name>
    <name type="synonym">Poephila guttata</name>
    <dbReference type="NCBI Taxonomy" id="59729"/>
    <lineage>
        <taxon>Eukaryota</taxon>
        <taxon>Metazoa</taxon>
        <taxon>Chordata</taxon>
        <taxon>Craniata</taxon>
        <taxon>Vertebrata</taxon>
        <taxon>Euteleostomi</taxon>
        <taxon>Archelosauria</taxon>
        <taxon>Archosauria</taxon>
        <taxon>Dinosauria</taxon>
        <taxon>Saurischia</taxon>
        <taxon>Theropoda</taxon>
        <taxon>Coelurosauria</taxon>
        <taxon>Aves</taxon>
        <taxon>Neognathae</taxon>
        <taxon>Neoaves</taxon>
        <taxon>Telluraves</taxon>
        <taxon>Australaves</taxon>
        <taxon>Passeriformes</taxon>
        <taxon>Passeroidea</taxon>
        <taxon>Estrildidae</taxon>
        <taxon>Estrildinae</taxon>
        <taxon>Taeniopygia</taxon>
    </lineage>
</organism>
<dbReference type="GeneTree" id="ENSGT00500000044966"/>
<feature type="region of interest" description="Disordered" evidence="1">
    <location>
        <begin position="1"/>
        <end position="121"/>
    </location>
</feature>
<proteinExistence type="predicted"/>
<dbReference type="PANTHER" id="PTHR14817">
    <property type="entry name" value="COILED-COIL DOMAIN-CONTAINING PROTEIN 15"/>
    <property type="match status" value="1"/>
</dbReference>
<dbReference type="HOGENOM" id="CLU_104440_0_0_1"/>
<feature type="compositionally biased region" description="Basic and acidic residues" evidence="1">
    <location>
        <begin position="374"/>
        <end position="397"/>
    </location>
</feature>
<protein>
    <submittedName>
        <fullName evidence="2">Coiled-coil domain containing 15</fullName>
    </submittedName>
</protein>
<dbReference type="Proteomes" id="UP000007754">
    <property type="component" value="Chromosome 24"/>
</dbReference>
<feature type="region of interest" description="Disordered" evidence="1">
    <location>
        <begin position="359"/>
        <end position="401"/>
    </location>
</feature>
<evidence type="ECO:0000313" key="3">
    <source>
        <dbReference type="Proteomes" id="UP000007754"/>
    </source>
</evidence>
<evidence type="ECO:0000313" key="2">
    <source>
        <dbReference type="Ensembl" id="ENSTGUP00000000764.2"/>
    </source>
</evidence>
<sequence length="510" mass="56971">MKVRGRTGGWPRGRGERPGAGEGAQGGLQGVRRCWGGGARSERGGPRGAPRLRAGRVGVPGITLSSVHPQGRARGAAGVGLTPEQQRRGAGQPPGRPQPRAPQRTRRALAESNPSNPSAAPATVWVESAPGQQSPAFASALRVEEELKEQQQKKAASLRRFQDEVRQRVNRQVRLRQRLELQKAYEAAERESCAAVQYSNSWKSTCLFQSLPAPIICAPSAGSGPAQPEEERGEPFQQRAAKEPDPCPAAAVPMEESEELLLAGHHDLPPELLEQGTATRGTGQDDGFYIKIEFEKVCDGSLKVSSLPGPPGRPQSEFQPPLKLWAGVDQEETRKQRQSEFLRRRRLFMALERERVREHQWQQKRQQRVAQIKRQKENQRRAEEQKMRDMAEQREPSPGEGTWEALAQLQLEERRVRDRQQRNKERVRYVEALRAQMREKVKLCNIDLPPLCSCGSDFWDSHPDTCANNCIFYRNHKAYSQALHSAISSCAATRSLQDLAALCARSGKRL</sequence>
<dbReference type="STRING" id="59729.ENSTGUP00000000764"/>
<reference evidence="2" key="2">
    <citation type="submission" date="2025-08" db="UniProtKB">
        <authorList>
            <consortium name="Ensembl"/>
        </authorList>
    </citation>
    <scope>IDENTIFICATION</scope>
</reference>
<evidence type="ECO:0000256" key="1">
    <source>
        <dbReference type="SAM" id="MobiDB-lite"/>
    </source>
</evidence>
<dbReference type="OMA" id="RCRRLFM"/>
<feature type="compositionally biased region" description="Gly residues" evidence="1">
    <location>
        <begin position="20"/>
        <end position="39"/>
    </location>
</feature>
<feature type="region of interest" description="Disordered" evidence="1">
    <location>
        <begin position="219"/>
        <end position="249"/>
    </location>
</feature>
<dbReference type="GO" id="GO:0005813">
    <property type="term" value="C:centrosome"/>
    <property type="evidence" value="ECO:0007669"/>
    <property type="project" value="TreeGrafter"/>
</dbReference>
<dbReference type="InParanoid" id="H0YR56"/>